<organism evidence="2 3">
    <name type="scientific">Mucuna pruriens</name>
    <name type="common">Velvet bean</name>
    <name type="synonym">Dolichos pruriens</name>
    <dbReference type="NCBI Taxonomy" id="157652"/>
    <lineage>
        <taxon>Eukaryota</taxon>
        <taxon>Viridiplantae</taxon>
        <taxon>Streptophyta</taxon>
        <taxon>Embryophyta</taxon>
        <taxon>Tracheophyta</taxon>
        <taxon>Spermatophyta</taxon>
        <taxon>Magnoliopsida</taxon>
        <taxon>eudicotyledons</taxon>
        <taxon>Gunneridae</taxon>
        <taxon>Pentapetalae</taxon>
        <taxon>rosids</taxon>
        <taxon>fabids</taxon>
        <taxon>Fabales</taxon>
        <taxon>Fabaceae</taxon>
        <taxon>Papilionoideae</taxon>
        <taxon>50 kb inversion clade</taxon>
        <taxon>NPAAA clade</taxon>
        <taxon>indigoferoid/millettioid clade</taxon>
        <taxon>Phaseoleae</taxon>
        <taxon>Mucuna</taxon>
    </lineage>
</organism>
<comment type="caution">
    <text evidence="2">The sequence shown here is derived from an EMBL/GenBank/DDBJ whole genome shotgun (WGS) entry which is preliminary data.</text>
</comment>
<name>A0A371H5C4_MUCPR</name>
<dbReference type="EMBL" id="QJKJ01003536">
    <property type="protein sequence ID" value="RDX97985.1"/>
    <property type="molecule type" value="Genomic_DNA"/>
</dbReference>
<dbReference type="AlphaFoldDB" id="A0A371H5C4"/>
<evidence type="ECO:0000256" key="1">
    <source>
        <dbReference type="SAM" id="MobiDB-lite"/>
    </source>
</evidence>
<accession>A0A371H5C4</accession>
<protein>
    <recommendedName>
        <fullName evidence="4">Reverse transcriptase domain-containing protein</fullName>
    </recommendedName>
</protein>
<feature type="region of interest" description="Disordered" evidence="1">
    <location>
        <begin position="71"/>
        <end position="103"/>
    </location>
</feature>
<keyword evidence="3" id="KW-1185">Reference proteome</keyword>
<feature type="compositionally biased region" description="Polar residues" evidence="1">
    <location>
        <begin position="74"/>
        <end position="86"/>
    </location>
</feature>
<evidence type="ECO:0008006" key="4">
    <source>
        <dbReference type="Google" id="ProtNLM"/>
    </source>
</evidence>
<dbReference type="SUPFAM" id="SSF56672">
    <property type="entry name" value="DNA/RNA polymerases"/>
    <property type="match status" value="1"/>
</dbReference>
<reference evidence="2" key="1">
    <citation type="submission" date="2018-05" db="EMBL/GenBank/DDBJ databases">
        <title>Draft genome of Mucuna pruriens seed.</title>
        <authorList>
            <person name="Nnadi N.E."/>
            <person name="Vos R."/>
            <person name="Hasami M.H."/>
            <person name="Devisetty U.K."/>
            <person name="Aguiy J.C."/>
        </authorList>
    </citation>
    <scope>NUCLEOTIDE SEQUENCE [LARGE SCALE GENOMIC DNA]</scope>
    <source>
        <strain evidence="2">JCA_2017</strain>
    </source>
</reference>
<dbReference type="InterPro" id="IPR043502">
    <property type="entry name" value="DNA/RNA_pol_sf"/>
</dbReference>
<evidence type="ECO:0000313" key="2">
    <source>
        <dbReference type="EMBL" id="RDX97985.1"/>
    </source>
</evidence>
<gene>
    <name evidence="2" type="ORF">CR513_19175</name>
</gene>
<sequence>MEYEASEGGFALILGRPSFMTTKSKIDVHVGTLSIEFKDTYIEFNIFEALKHSTKDHSTFSLDSIDGLMEEASSDSSKQTKAVSDSENLDPLLNRASQPTPPNQEYPLPEHLKYAYLGDNQQFSVIIANNLHKNQEEKLLKVLKKHKKAIGWTLTDLPEINPFICMHKILLEENARPVRQQQRRLNLTLLDVVKKEVTKLLPAGIIYPTSDSH</sequence>
<dbReference type="OrthoDB" id="778454at2759"/>
<evidence type="ECO:0000313" key="3">
    <source>
        <dbReference type="Proteomes" id="UP000257109"/>
    </source>
</evidence>
<dbReference type="Proteomes" id="UP000257109">
    <property type="component" value="Unassembled WGS sequence"/>
</dbReference>
<dbReference type="Gene3D" id="3.10.10.10">
    <property type="entry name" value="HIV Type 1 Reverse Transcriptase, subunit A, domain 1"/>
    <property type="match status" value="1"/>
</dbReference>
<feature type="non-terminal residue" evidence="2">
    <location>
        <position position="1"/>
    </location>
</feature>
<proteinExistence type="predicted"/>